<protein>
    <submittedName>
        <fullName evidence="2">Uncharacterized protein</fullName>
    </submittedName>
</protein>
<dbReference type="EMBL" id="JALNTZ010000006">
    <property type="protein sequence ID" value="KAJ3649991.1"/>
    <property type="molecule type" value="Genomic_DNA"/>
</dbReference>
<proteinExistence type="predicted"/>
<accession>A0AA38I8P7</accession>
<organism evidence="2 3">
    <name type="scientific">Zophobas morio</name>
    <dbReference type="NCBI Taxonomy" id="2755281"/>
    <lineage>
        <taxon>Eukaryota</taxon>
        <taxon>Metazoa</taxon>
        <taxon>Ecdysozoa</taxon>
        <taxon>Arthropoda</taxon>
        <taxon>Hexapoda</taxon>
        <taxon>Insecta</taxon>
        <taxon>Pterygota</taxon>
        <taxon>Neoptera</taxon>
        <taxon>Endopterygota</taxon>
        <taxon>Coleoptera</taxon>
        <taxon>Polyphaga</taxon>
        <taxon>Cucujiformia</taxon>
        <taxon>Tenebrionidae</taxon>
        <taxon>Zophobas</taxon>
    </lineage>
</organism>
<dbReference type="AlphaFoldDB" id="A0AA38I8P7"/>
<evidence type="ECO:0000313" key="3">
    <source>
        <dbReference type="Proteomes" id="UP001168821"/>
    </source>
</evidence>
<comment type="caution">
    <text evidence="2">The sequence shown here is derived from an EMBL/GenBank/DDBJ whole genome shotgun (WGS) entry which is preliminary data.</text>
</comment>
<reference evidence="2" key="1">
    <citation type="journal article" date="2023" name="G3 (Bethesda)">
        <title>Whole genome assemblies of Zophobas morio and Tenebrio molitor.</title>
        <authorList>
            <person name="Kaur S."/>
            <person name="Stinson S.A."/>
            <person name="diCenzo G.C."/>
        </authorList>
    </citation>
    <scope>NUCLEOTIDE SEQUENCE</scope>
    <source>
        <strain evidence="2">QUZm001</strain>
    </source>
</reference>
<evidence type="ECO:0000256" key="1">
    <source>
        <dbReference type="SAM" id="MobiDB-lite"/>
    </source>
</evidence>
<feature type="compositionally biased region" description="Basic and acidic residues" evidence="1">
    <location>
        <begin position="1"/>
        <end position="30"/>
    </location>
</feature>
<dbReference type="Proteomes" id="UP001168821">
    <property type="component" value="Unassembled WGS sequence"/>
</dbReference>
<name>A0AA38I8P7_9CUCU</name>
<evidence type="ECO:0000313" key="2">
    <source>
        <dbReference type="EMBL" id="KAJ3649991.1"/>
    </source>
</evidence>
<feature type="region of interest" description="Disordered" evidence="1">
    <location>
        <begin position="1"/>
        <end position="34"/>
    </location>
</feature>
<sequence>MEIARGRYGDPGRERGGGTRRVHDGSDLGRRRQKNPALAVRVTVSGPRKFVSLQYILISSAPTYCKYMFQYIYNLTAVCET</sequence>
<keyword evidence="3" id="KW-1185">Reference proteome</keyword>
<gene>
    <name evidence="2" type="ORF">Zmor_021704</name>
</gene>